<comment type="caution">
    <text evidence="3">The sequence shown here is derived from an EMBL/GenBank/DDBJ whole genome shotgun (WGS) entry which is preliminary data.</text>
</comment>
<evidence type="ECO:0000313" key="3">
    <source>
        <dbReference type="EMBL" id="GAD76241.1"/>
    </source>
</evidence>
<feature type="signal peptide" evidence="1">
    <location>
        <begin position="1"/>
        <end position="23"/>
    </location>
</feature>
<dbReference type="GO" id="GO:0009289">
    <property type="term" value="C:pilus"/>
    <property type="evidence" value="ECO:0007669"/>
    <property type="project" value="InterPro"/>
</dbReference>
<organism evidence="3 4">
    <name type="scientific">Vibrio azureus NBRC 104587</name>
    <dbReference type="NCBI Taxonomy" id="1219077"/>
    <lineage>
        <taxon>Bacteria</taxon>
        <taxon>Pseudomonadati</taxon>
        <taxon>Pseudomonadota</taxon>
        <taxon>Gammaproteobacteria</taxon>
        <taxon>Vibrionales</taxon>
        <taxon>Vibrionaceae</taxon>
        <taxon>Vibrio</taxon>
    </lineage>
</organism>
<keyword evidence="4" id="KW-1185">Reference proteome</keyword>
<dbReference type="InterPro" id="IPR000259">
    <property type="entry name" value="Adhesion_dom_fimbrial"/>
</dbReference>
<dbReference type="EMBL" id="BATL01000039">
    <property type="protein sequence ID" value="GAD76241.1"/>
    <property type="molecule type" value="Genomic_DNA"/>
</dbReference>
<dbReference type="AlphaFoldDB" id="U3A8H7"/>
<dbReference type="STRING" id="1219077.VAZ01S_039_00660"/>
<protein>
    <recommendedName>
        <fullName evidence="2">Fimbrial-type adhesion domain-containing protein</fullName>
    </recommendedName>
</protein>
<dbReference type="Gene3D" id="2.60.40.1090">
    <property type="entry name" value="Fimbrial-type adhesion domain"/>
    <property type="match status" value="1"/>
</dbReference>
<dbReference type="OrthoDB" id="8926940at2"/>
<proteinExistence type="predicted"/>
<dbReference type="SUPFAM" id="SSF49401">
    <property type="entry name" value="Bacterial adhesins"/>
    <property type="match status" value="1"/>
</dbReference>
<name>U3A8H7_9VIBR</name>
<feature type="domain" description="Fimbrial-type adhesion" evidence="2">
    <location>
        <begin position="205"/>
        <end position="344"/>
    </location>
</feature>
<gene>
    <name evidence="3" type="ORF">VAZ01S_039_00660</name>
</gene>
<reference evidence="3 4" key="1">
    <citation type="submission" date="2013-09" db="EMBL/GenBank/DDBJ databases">
        <title>Whole genome shotgun sequence of Vibrio azureus NBRC 104587.</title>
        <authorList>
            <person name="Isaki S."/>
            <person name="Hosoyama A."/>
            <person name="Numata M."/>
            <person name="Hashimoto M."/>
            <person name="Hosoyama Y."/>
            <person name="Tsuchikane K."/>
            <person name="Noguchi M."/>
            <person name="Hirakata S."/>
            <person name="Ichikawa N."/>
            <person name="Ohji S."/>
            <person name="Yamazoe A."/>
            <person name="Fujita N."/>
        </authorList>
    </citation>
    <scope>NUCLEOTIDE SEQUENCE [LARGE SCALE GENOMIC DNA]</scope>
    <source>
        <strain evidence="3 4">NBRC 104587</strain>
    </source>
</reference>
<dbReference type="PANTHER" id="PTHR33420:SF33">
    <property type="entry name" value="MINOR FIMBRIAL SUBUNIT"/>
    <property type="match status" value="1"/>
</dbReference>
<dbReference type="InterPro" id="IPR008966">
    <property type="entry name" value="Adhesion_dom_sf"/>
</dbReference>
<dbReference type="GO" id="GO:0043709">
    <property type="term" value="P:cell adhesion involved in single-species biofilm formation"/>
    <property type="evidence" value="ECO:0007669"/>
    <property type="project" value="TreeGrafter"/>
</dbReference>
<evidence type="ECO:0000259" key="2">
    <source>
        <dbReference type="Pfam" id="PF00419"/>
    </source>
</evidence>
<feature type="chain" id="PRO_5004637717" description="Fimbrial-type adhesion domain-containing protein" evidence="1">
    <location>
        <begin position="24"/>
        <end position="345"/>
    </location>
</feature>
<dbReference type="Proteomes" id="UP000016567">
    <property type="component" value="Unassembled WGS sequence"/>
</dbReference>
<evidence type="ECO:0000313" key="4">
    <source>
        <dbReference type="Proteomes" id="UP000016567"/>
    </source>
</evidence>
<dbReference type="PANTHER" id="PTHR33420">
    <property type="entry name" value="FIMBRIAL SUBUNIT ELFA-RELATED"/>
    <property type="match status" value="1"/>
</dbReference>
<dbReference type="RefSeq" id="WP_021709991.1">
    <property type="nucleotide sequence ID" value="NZ_BATL01000039.1"/>
</dbReference>
<dbReference type="Pfam" id="PF00419">
    <property type="entry name" value="Fimbrial"/>
    <property type="match status" value="1"/>
</dbReference>
<evidence type="ECO:0000256" key="1">
    <source>
        <dbReference type="SAM" id="SignalP"/>
    </source>
</evidence>
<accession>U3A8H7</accession>
<dbReference type="InterPro" id="IPR050263">
    <property type="entry name" value="Bact_Fimbrial_Adh_Pro"/>
</dbReference>
<sequence>MKKILFLFYMLSFGVTWSSTVWALACYDEQSGGRFGSENGHGGITVFQIDPSASVPNGASDGQVVWRGPSKTVTISCYKDANNYPGLMNHREQVHFWPGMTGNPSITHIPGIKVGFRFKGRDYYGEKVPIPGFEVEGCSHSVSYDYCEKSTIKTKTFTYQPIIVTGPGDFSGYRSSINIFQVDGEFGYNGRFRNYRTIIDSFNNIKPTECLVELDVQGDNVDFGTISAGVSFSEVSKPLTIQVKNITYSSECPSVKLRGYFKTNTVNNNRYITVVDEENKEIKSLGIELYTSDGSQIKINEPIGDGFTIKKMGYDRYFARLVSVGAGEIKKGKFSGVAVYTVSYL</sequence>
<dbReference type="PROSITE" id="PS51257">
    <property type="entry name" value="PROKAR_LIPOPROTEIN"/>
    <property type="match status" value="1"/>
</dbReference>
<dbReference type="eggNOG" id="COG3539">
    <property type="taxonomic scope" value="Bacteria"/>
</dbReference>
<keyword evidence="1" id="KW-0732">Signal</keyword>
<dbReference type="InterPro" id="IPR036937">
    <property type="entry name" value="Adhesion_dom_fimbrial_sf"/>
</dbReference>